<feature type="transmembrane region" description="Helical" evidence="7">
    <location>
        <begin position="70"/>
        <end position="93"/>
    </location>
</feature>
<feature type="transmembrane region" description="Helical" evidence="7">
    <location>
        <begin position="276"/>
        <end position="299"/>
    </location>
</feature>
<evidence type="ECO:0000256" key="5">
    <source>
        <dbReference type="ARBA" id="ARBA00023136"/>
    </source>
</evidence>
<evidence type="ECO:0000313" key="10">
    <source>
        <dbReference type="RefSeq" id="XP_014662542.1"/>
    </source>
</evidence>
<dbReference type="PRINTS" id="PR00171">
    <property type="entry name" value="SUGRTRNSPORT"/>
</dbReference>
<dbReference type="SUPFAM" id="SSF103473">
    <property type="entry name" value="MFS general substrate transporter"/>
    <property type="match status" value="1"/>
</dbReference>
<dbReference type="InterPro" id="IPR003663">
    <property type="entry name" value="Sugar/inositol_transpt"/>
</dbReference>
<name>A0ABM1DRH1_PRICU</name>
<evidence type="ECO:0000256" key="7">
    <source>
        <dbReference type="SAM" id="Phobius"/>
    </source>
</evidence>
<gene>
    <name evidence="10" type="primary">LOC106805465</name>
</gene>
<dbReference type="GeneID" id="106805465"/>
<dbReference type="PANTHER" id="PTHR23503:SF8">
    <property type="entry name" value="FACILITATED GLUCOSE TRANSPORTER PROTEIN 1"/>
    <property type="match status" value="1"/>
</dbReference>
<dbReference type="PANTHER" id="PTHR23503">
    <property type="entry name" value="SOLUTE CARRIER FAMILY 2"/>
    <property type="match status" value="1"/>
</dbReference>
<keyword evidence="2 6" id="KW-0813">Transport</keyword>
<evidence type="ECO:0000256" key="1">
    <source>
        <dbReference type="ARBA" id="ARBA00004141"/>
    </source>
</evidence>
<dbReference type="InterPro" id="IPR005829">
    <property type="entry name" value="Sugar_transporter_CS"/>
</dbReference>
<feature type="transmembrane region" description="Helical" evidence="7">
    <location>
        <begin position="376"/>
        <end position="398"/>
    </location>
</feature>
<dbReference type="PROSITE" id="PS00216">
    <property type="entry name" value="SUGAR_TRANSPORT_1"/>
    <property type="match status" value="1"/>
</dbReference>
<dbReference type="Pfam" id="PF00083">
    <property type="entry name" value="Sugar_tr"/>
    <property type="match status" value="1"/>
</dbReference>
<dbReference type="InterPro" id="IPR020846">
    <property type="entry name" value="MFS_dom"/>
</dbReference>
<proteinExistence type="inferred from homology"/>
<feature type="transmembrane region" description="Helical" evidence="7">
    <location>
        <begin position="348"/>
        <end position="370"/>
    </location>
</feature>
<feature type="transmembrane region" description="Helical" evidence="7">
    <location>
        <begin position="163"/>
        <end position="185"/>
    </location>
</feature>
<dbReference type="Proteomes" id="UP000695022">
    <property type="component" value="Unplaced"/>
</dbReference>
<reference evidence="10" key="1">
    <citation type="submission" date="2025-08" db="UniProtKB">
        <authorList>
            <consortium name="RefSeq"/>
        </authorList>
    </citation>
    <scope>IDENTIFICATION</scope>
</reference>
<dbReference type="NCBIfam" id="TIGR00879">
    <property type="entry name" value="SP"/>
    <property type="match status" value="1"/>
</dbReference>
<feature type="transmembrane region" description="Helical" evidence="7">
    <location>
        <begin position="105"/>
        <end position="124"/>
    </location>
</feature>
<evidence type="ECO:0000313" key="9">
    <source>
        <dbReference type="Proteomes" id="UP000695022"/>
    </source>
</evidence>
<evidence type="ECO:0000259" key="8">
    <source>
        <dbReference type="PROSITE" id="PS50850"/>
    </source>
</evidence>
<dbReference type="PROSITE" id="PS50850">
    <property type="entry name" value="MFS"/>
    <property type="match status" value="1"/>
</dbReference>
<keyword evidence="9" id="KW-1185">Reference proteome</keyword>
<keyword evidence="5 7" id="KW-0472">Membrane</keyword>
<evidence type="ECO:0000256" key="2">
    <source>
        <dbReference type="ARBA" id="ARBA00022448"/>
    </source>
</evidence>
<evidence type="ECO:0000256" key="3">
    <source>
        <dbReference type="ARBA" id="ARBA00022692"/>
    </source>
</evidence>
<protein>
    <submittedName>
        <fullName evidence="10">Solute carrier family 2, facilitated glucose transporter member 3-like</fullName>
    </submittedName>
</protein>
<feature type="transmembrane region" description="Helical" evidence="7">
    <location>
        <begin position="435"/>
        <end position="456"/>
    </location>
</feature>
<dbReference type="InterPro" id="IPR005828">
    <property type="entry name" value="MFS_sugar_transport-like"/>
</dbReference>
<comment type="subcellular location">
    <subcellularLocation>
        <location evidence="1">Membrane</location>
        <topology evidence="1">Multi-pass membrane protein</topology>
    </subcellularLocation>
</comment>
<feature type="transmembrane region" description="Helical" evidence="7">
    <location>
        <begin position="314"/>
        <end position="336"/>
    </location>
</feature>
<feature type="transmembrane region" description="Helical" evidence="7">
    <location>
        <begin position="191"/>
        <end position="210"/>
    </location>
</feature>
<organism evidence="9 10">
    <name type="scientific">Priapulus caudatus</name>
    <name type="common">Priapulid worm</name>
    <dbReference type="NCBI Taxonomy" id="37621"/>
    <lineage>
        <taxon>Eukaryota</taxon>
        <taxon>Metazoa</taxon>
        <taxon>Ecdysozoa</taxon>
        <taxon>Scalidophora</taxon>
        <taxon>Priapulida</taxon>
        <taxon>Priapulimorpha</taxon>
        <taxon>Priapulimorphida</taxon>
        <taxon>Priapulidae</taxon>
        <taxon>Priapulus</taxon>
    </lineage>
</organism>
<keyword evidence="4 7" id="KW-1133">Transmembrane helix</keyword>
<feature type="transmembrane region" description="Helical" evidence="7">
    <location>
        <begin position="410"/>
        <end position="429"/>
    </location>
</feature>
<feature type="domain" description="Major facilitator superfamily (MFS) profile" evidence="8">
    <location>
        <begin position="22"/>
        <end position="463"/>
    </location>
</feature>
<keyword evidence="3 7" id="KW-0812">Transmembrane</keyword>
<sequence>MGCRDFMREKTRGLTPALLFTAISVTVGTTFPFGYNMVVMNAPQELLEQFFNESYNHTRGEYMDEPQLRLYWSVNSALYSVGAIFGCLSLSYLTDLLGRKGMMICINFVIFAVSAIMGLSKFAMSFEMIIVARFLYGVVAGLCSVATIHFMEIAPRHLRGALGGLYELGFASSMLISTALGLPHVLGNSDYWPILLSFTAFTSVLQLWTLPFTKESPRYLLVRKGKEDEARKSLIFFRGTTDVDKEMEELKIAANAQKNVALLSWLDILRDPGLRAALFVSCSIQLSLQLGGVIAVLYYSTKLFTSINITYPEAAYASMGIGAMKLLTNMFSMYVLERWGRRIPQLVGTGGQAVMTAILAIVLSFPQYAWARVASVAVTILFISFNTFGPATICFMITPELFRENARPSAVSMSFIVMYVTNTLVGVSFPTLKKVMGPYVFLIFSGCSVVLWVYIYRNMPETKGRSIEDIVKGFGVKSDAGKPEAVEDESLVMQNLCEKTPDEKATLRNGVGPSDDADKEMAAICEKDPNV</sequence>
<evidence type="ECO:0000256" key="6">
    <source>
        <dbReference type="RuleBase" id="RU003346"/>
    </source>
</evidence>
<dbReference type="InterPro" id="IPR045263">
    <property type="entry name" value="GLUT"/>
</dbReference>
<dbReference type="InterPro" id="IPR036259">
    <property type="entry name" value="MFS_trans_sf"/>
</dbReference>
<evidence type="ECO:0000256" key="4">
    <source>
        <dbReference type="ARBA" id="ARBA00022989"/>
    </source>
</evidence>
<dbReference type="Gene3D" id="1.20.1250.20">
    <property type="entry name" value="MFS general substrate transporter like domains"/>
    <property type="match status" value="1"/>
</dbReference>
<accession>A0ABM1DRH1</accession>
<dbReference type="RefSeq" id="XP_014662542.1">
    <property type="nucleotide sequence ID" value="XM_014807056.1"/>
</dbReference>
<feature type="transmembrane region" description="Helical" evidence="7">
    <location>
        <begin position="130"/>
        <end position="151"/>
    </location>
</feature>
<comment type="similarity">
    <text evidence="6">Belongs to the major facilitator superfamily. Sugar transporter (TC 2.A.1.1) family.</text>
</comment>